<gene>
    <name evidence="2" type="ORF">DXD10_05385</name>
</gene>
<protein>
    <recommendedName>
        <fullName evidence="4">Conjugal transfer protein TrbL</fullName>
    </recommendedName>
</protein>
<comment type="caution">
    <text evidence="2">The sequence shown here is derived from an EMBL/GenBank/DDBJ whole genome shotgun (WGS) entry which is preliminary data.</text>
</comment>
<organism evidence="2 3">
    <name type="scientific">Dorea formicigenerans</name>
    <dbReference type="NCBI Taxonomy" id="39486"/>
    <lineage>
        <taxon>Bacteria</taxon>
        <taxon>Bacillati</taxon>
        <taxon>Bacillota</taxon>
        <taxon>Clostridia</taxon>
        <taxon>Lachnospirales</taxon>
        <taxon>Lachnospiraceae</taxon>
        <taxon>Dorea</taxon>
    </lineage>
</organism>
<reference evidence="2 3" key="1">
    <citation type="submission" date="2018-08" db="EMBL/GenBank/DDBJ databases">
        <title>A genome reference for cultivated species of the human gut microbiota.</title>
        <authorList>
            <person name="Zou Y."/>
            <person name="Xue W."/>
            <person name="Luo G."/>
        </authorList>
    </citation>
    <scope>NUCLEOTIDE SEQUENCE [LARGE SCALE GENOMIC DNA]</scope>
    <source>
        <strain evidence="2 3">TF11-11</strain>
    </source>
</reference>
<evidence type="ECO:0000313" key="2">
    <source>
        <dbReference type="EMBL" id="RGK49135.1"/>
    </source>
</evidence>
<dbReference type="Pfam" id="PF19478">
    <property type="entry name" value="TrbL_2"/>
    <property type="match status" value="1"/>
</dbReference>
<evidence type="ECO:0000313" key="3">
    <source>
        <dbReference type="Proteomes" id="UP000261208"/>
    </source>
</evidence>
<feature type="transmembrane region" description="Helical" evidence="1">
    <location>
        <begin position="151"/>
        <end position="174"/>
    </location>
</feature>
<dbReference type="RefSeq" id="WP_117649471.1">
    <property type="nucleotide sequence ID" value="NZ_QSQQ01000005.1"/>
</dbReference>
<proteinExistence type="predicted"/>
<feature type="transmembrane region" description="Helical" evidence="1">
    <location>
        <begin position="86"/>
        <end position="111"/>
    </location>
</feature>
<evidence type="ECO:0008006" key="4">
    <source>
        <dbReference type="Google" id="ProtNLM"/>
    </source>
</evidence>
<feature type="transmembrane region" description="Helical" evidence="1">
    <location>
        <begin position="40"/>
        <end position="65"/>
    </location>
</feature>
<keyword evidence="1" id="KW-0472">Membrane</keyword>
<accession>A0A3E4MHN6</accession>
<dbReference type="InterPro" id="IPR045798">
    <property type="entry name" value="TrbL_Firmicutes"/>
</dbReference>
<dbReference type="Proteomes" id="UP000261208">
    <property type="component" value="Unassembled WGS sequence"/>
</dbReference>
<feature type="transmembrane region" description="Helical" evidence="1">
    <location>
        <begin position="210"/>
        <end position="231"/>
    </location>
</feature>
<dbReference type="AlphaFoldDB" id="A0A3E4MHN6"/>
<evidence type="ECO:0000256" key="1">
    <source>
        <dbReference type="SAM" id="Phobius"/>
    </source>
</evidence>
<dbReference type="EMBL" id="QSQQ01000005">
    <property type="protein sequence ID" value="RGK49135.1"/>
    <property type="molecule type" value="Genomic_DNA"/>
</dbReference>
<sequence length="278" mass="30399">MSDNWVVQNLQNALDTWNSKLAEIWQILTQSPENFKGGGIWQVIVQIHGALQAIGYALLVLFFVVGVVKTCGSFTEVKRPEHALKIFIRFAIAKGVVTYGLELMMALFNIIQGVISTIMQTAGFGSTEDAVLPDEIIEAVEDCGFFESIPLWAVTLIGGLFITVLSFIMIMSVYGRFFRLYLYTAIAPIPLSSFAGEPSQNIGKSFLKSYAAVCLEGAIVVLACIIFSLFASSPPVVDPDAAAVTMVWSYIGELIFNMLVLVGAVKMSDRVVREMMGL</sequence>
<name>A0A3E4MHN6_9FIRM</name>
<keyword evidence="1" id="KW-0812">Transmembrane</keyword>
<feature type="transmembrane region" description="Helical" evidence="1">
    <location>
        <begin position="243"/>
        <end position="265"/>
    </location>
</feature>
<keyword evidence="1" id="KW-1133">Transmembrane helix</keyword>